<accession>A0A1M7MJM9</accession>
<gene>
    <name evidence="2" type="ORF">SAMN05444266_11380</name>
</gene>
<evidence type="ECO:0000256" key="1">
    <source>
        <dbReference type="SAM" id="Phobius"/>
    </source>
</evidence>
<dbReference type="PANTHER" id="PTHR34219:SF3">
    <property type="entry name" value="BLL7967 PROTEIN"/>
    <property type="match status" value="1"/>
</dbReference>
<name>A0A1M7MJM9_9BACT</name>
<evidence type="ECO:0000313" key="2">
    <source>
        <dbReference type="EMBL" id="SHM90649.1"/>
    </source>
</evidence>
<dbReference type="Pfam" id="PF03929">
    <property type="entry name" value="PepSY_TM"/>
    <property type="match status" value="1"/>
</dbReference>
<protein>
    <submittedName>
        <fullName evidence="2">Uncharacterized iron-regulated membrane protein</fullName>
    </submittedName>
</protein>
<dbReference type="AlphaFoldDB" id="A0A1M7MJM9"/>
<reference evidence="2 3" key="1">
    <citation type="submission" date="2016-11" db="EMBL/GenBank/DDBJ databases">
        <authorList>
            <person name="Jaros S."/>
            <person name="Januszkiewicz K."/>
            <person name="Wedrychowicz H."/>
        </authorList>
    </citation>
    <scope>NUCLEOTIDE SEQUENCE [LARGE SCALE GENOMIC DNA]</scope>
    <source>
        <strain evidence="2 3">DSM 27406</strain>
    </source>
</reference>
<sequence>MFRRKGKKQDKRGKSRFRKMVDWLHLWLGLASGIIIVIICITGCLYVFQKEINEMVYRRQIFVTPAQTATLPVSQLRATAQAHLGADKPVNYIITYAAADKAWEFMAYKYNPAGNTYFDICEYSETAYVNPYTGAVTGVVDYKHNFFNIVKFMHWNLLLNDRIGQPIIGWSTFIFVILLITGLIMWWPKKWTKATREQSFKIKWKASWKRVNYDLHNVLGFYAMVIALVLALTGMVWSFTWFQATVYVVAARTTQAPDRDDKASAVVTQGVNQLQVLDESINEARRILPDMKRLTIRTAATPTGVNTITGYHRAETYYAPDALQFDQYTGKLLQRRNDKHKNAGERLIEMNYDIHVGAIAGIWGKIIAFIVSLICGSLPVTGFYVWWNKKRKTKKKIILTNHAAEITSL</sequence>
<dbReference type="EMBL" id="FRBL01000013">
    <property type="protein sequence ID" value="SHM90649.1"/>
    <property type="molecule type" value="Genomic_DNA"/>
</dbReference>
<keyword evidence="3" id="KW-1185">Reference proteome</keyword>
<feature type="transmembrane region" description="Helical" evidence="1">
    <location>
        <begin position="167"/>
        <end position="187"/>
    </location>
</feature>
<dbReference type="RefSeq" id="WP_073087361.1">
    <property type="nucleotide sequence ID" value="NZ_FRBL01000013.1"/>
</dbReference>
<dbReference type="InterPro" id="IPR005625">
    <property type="entry name" value="PepSY-ass_TM"/>
</dbReference>
<feature type="transmembrane region" description="Helical" evidence="1">
    <location>
        <begin position="219"/>
        <end position="239"/>
    </location>
</feature>
<dbReference type="PANTHER" id="PTHR34219">
    <property type="entry name" value="IRON-REGULATED INNER MEMBRANE PROTEIN-RELATED"/>
    <property type="match status" value="1"/>
</dbReference>
<feature type="transmembrane region" description="Helical" evidence="1">
    <location>
        <begin position="21"/>
        <end position="48"/>
    </location>
</feature>
<dbReference type="STRING" id="1419482.SAMN05444266_11380"/>
<dbReference type="Proteomes" id="UP000184420">
    <property type="component" value="Unassembled WGS sequence"/>
</dbReference>
<keyword evidence="1" id="KW-0472">Membrane</keyword>
<organism evidence="2 3">
    <name type="scientific">Chitinophaga jiangningensis</name>
    <dbReference type="NCBI Taxonomy" id="1419482"/>
    <lineage>
        <taxon>Bacteria</taxon>
        <taxon>Pseudomonadati</taxon>
        <taxon>Bacteroidota</taxon>
        <taxon>Chitinophagia</taxon>
        <taxon>Chitinophagales</taxon>
        <taxon>Chitinophagaceae</taxon>
        <taxon>Chitinophaga</taxon>
    </lineage>
</organism>
<evidence type="ECO:0000313" key="3">
    <source>
        <dbReference type="Proteomes" id="UP000184420"/>
    </source>
</evidence>
<keyword evidence="1" id="KW-0812">Transmembrane</keyword>
<proteinExistence type="predicted"/>
<feature type="transmembrane region" description="Helical" evidence="1">
    <location>
        <begin position="366"/>
        <end position="387"/>
    </location>
</feature>
<dbReference type="OrthoDB" id="111691at2"/>
<keyword evidence="1" id="KW-1133">Transmembrane helix</keyword>